<accession>A0ABY7V683</accession>
<geneLocation type="plasmid" evidence="1 2">
    <name>pDATS02</name>
</geneLocation>
<protein>
    <submittedName>
        <fullName evidence="1">Uncharacterized protein</fullName>
    </submittedName>
</protein>
<dbReference type="Proteomes" id="UP001217044">
    <property type="component" value="Plasmid pDATS02"/>
</dbReference>
<keyword evidence="1" id="KW-0614">Plasmid</keyword>
<keyword evidence="2" id="KW-1185">Reference proteome</keyword>
<dbReference type="RefSeq" id="WP_273991453.1">
    <property type="nucleotide sequence ID" value="NZ_BAABQT010000016.1"/>
</dbReference>
<dbReference type="EMBL" id="CP115167">
    <property type="protein sequence ID" value="WDA60706.1"/>
    <property type="molecule type" value="Genomic_DNA"/>
</dbReference>
<gene>
    <name evidence="1" type="ORF">M8445_17210</name>
</gene>
<evidence type="ECO:0000313" key="2">
    <source>
        <dbReference type="Proteomes" id="UP001217044"/>
    </source>
</evidence>
<proteinExistence type="predicted"/>
<name>A0ABY7V683_9DEIO</name>
<organism evidence="1 2">
    <name type="scientific">Deinococcus aquaticus</name>
    <dbReference type="NCBI Taxonomy" id="328692"/>
    <lineage>
        <taxon>Bacteria</taxon>
        <taxon>Thermotogati</taxon>
        <taxon>Deinococcota</taxon>
        <taxon>Deinococci</taxon>
        <taxon>Deinococcales</taxon>
        <taxon>Deinococcaceae</taxon>
        <taxon>Deinococcus</taxon>
    </lineage>
</organism>
<reference evidence="1 2" key="1">
    <citation type="submission" date="2022-12" db="EMBL/GenBank/DDBJ databases">
        <title>Genome Sequence of Deinococcus aquaticus Type Strain PB314.</title>
        <authorList>
            <person name="Albert C."/>
            <person name="Hill J."/>
            <person name="Boren L."/>
            <person name="Scholz-Ng S."/>
            <person name="Fatema N."/>
            <person name="Grosso R."/>
            <person name="Soboslay E."/>
            <person name="Tuohy J."/>
        </authorList>
    </citation>
    <scope>NUCLEOTIDE SEQUENCE [LARGE SCALE GENOMIC DNA]</scope>
    <source>
        <strain evidence="1 2">PB-314</strain>
        <plasmid evidence="1 2">pDATS02</plasmid>
    </source>
</reference>
<sequence length="268" mass="28911">MTSYRNATVILPSPLVEGALAHLRILEGLDLHLPVAPGAAAQLAEARARSGHLTVFVQGGVITGALTLPGGTPTDYVFLQAAYSAAFSDLQLFSSTESRGATWDGLSRQFVPFEAVRDGQGERLVGSSRDGSVTAILDDGEGRLPVSTRRFRLQVEGSRARFWGWFLDGRYYARHEEAKARAFAAAMTTLAEQSTEVRLARLEDALARLSPDLRRLLRVLALDAAGNPEVRDALQAVERGVQLVDAAASQASVARRLLPQNRHTTPPA</sequence>
<evidence type="ECO:0000313" key="1">
    <source>
        <dbReference type="EMBL" id="WDA60706.1"/>
    </source>
</evidence>